<protein>
    <submittedName>
        <fullName evidence="1">Uncharacterized protein</fullName>
    </submittedName>
</protein>
<dbReference type="AlphaFoldDB" id="A0A813KWL8"/>
<dbReference type="EMBL" id="CAJNNW010032591">
    <property type="protein sequence ID" value="CAE8714168.1"/>
    <property type="molecule type" value="Genomic_DNA"/>
</dbReference>
<evidence type="ECO:0000313" key="1">
    <source>
        <dbReference type="EMBL" id="CAE8714168.1"/>
    </source>
</evidence>
<name>A0A813KWL8_POLGL</name>
<evidence type="ECO:0000313" key="2">
    <source>
        <dbReference type="Proteomes" id="UP000626109"/>
    </source>
</evidence>
<reference evidence="1" key="1">
    <citation type="submission" date="2021-02" db="EMBL/GenBank/DDBJ databases">
        <authorList>
            <person name="Dougan E. K."/>
            <person name="Rhodes N."/>
            <person name="Thang M."/>
            <person name="Chan C."/>
        </authorList>
    </citation>
    <scope>NUCLEOTIDE SEQUENCE</scope>
</reference>
<proteinExistence type="predicted"/>
<dbReference type="Proteomes" id="UP000626109">
    <property type="component" value="Unassembled WGS sequence"/>
</dbReference>
<gene>
    <name evidence="1" type="ORF">PGLA2088_LOCUS37854</name>
</gene>
<sequence>MRSGSRGAGHGGGRRGSRAKAAVAVLGCLALGAVTGQWLPGRAQAAPKIKELELAAPAAPSGMNSGGVCGAALTAGYQYFEGERGFWAAASSEGRQLPRFGRAALAAEQGSLAAFENELEKQGGSPGSCGAQRAALGQTMRKEVWATFLAQRAIAEQVASDKLSRQILDAMSKRGGPLRVQEKIDLLRKNVDLYKDSVERLLPEWAATQGDPEEAKAERRLGELQFTIEESGEGRFLHNDWKHSRAEKLLSKRAHGMSVSVDPAFRVLLRPEGLGNLQIFSVGPVGPPSSPATVNVGIMNDGSIADVYREHPTPPKIAVQPAMNVNVNLR</sequence>
<organism evidence="1 2">
    <name type="scientific">Polarella glacialis</name>
    <name type="common">Dinoflagellate</name>
    <dbReference type="NCBI Taxonomy" id="89957"/>
    <lineage>
        <taxon>Eukaryota</taxon>
        <taxon>Sar</taxon>
        <taxon>Alveolata</taxon>
        <taxon>Dinophyceae</taxon>
        <taxon>Suessiales</taxon>
        <taxon>Suessiaceae</taxon>
        <taxon>Polarella</taxon>
    </lineage>
</organism>
<accession>A0A813KWL8</accession>
<comment type="caution">
    <text evidence="1">The sequence shown here is derived from an EMBL/GenBank/DDBJ whole genome shotgun (WGS) entry which is preliminary data.</text>
</comment>